<dbReference type="Gene3D" id="1.20.58.300">
    <property type="entry name" value="FlgN-like"/>
    <property type="match status" value="1"/>
</dbReference>
<evidence type="ECO:0000313" key="1">
    <source>
        <dbReference type="EMBL" id="PZX15060.1"/>
    </source>
</evidence>
<dbReference type="AlphaFoldDB" id="A0A2W7N4R0"/>
<dbReference type="EMBL" id="QKZL01000011">
    <property type="protein sequence ID" value="PZX15060.1"/>
    <property type="molecule type" value="Genomic_DNA"/>
</dbReference>
<sequence>MPNDPILKRFLALLEAERAALRRGDLDMLNRLGPKKDSLAGKLDIEGLDRSDLAALDHATRRNQALLESAKTGLAAARDRIARIKAGAPMRTYSAQGAREDITTGRSTVQRRA</sequence>
<protein>
    <recommendedName>
        <fullName evidence="3">FlgN protein</fullName>
    </recommendedName>
</protein>
<reference evidence="1 2" key="1">
    <citation type="submission" date="2018-06" db="EMBL/GenBank/DDBJ databases">
        <title>Genomic Encyclopedia of Archaeal and Bacterial Type Strains, Phase II (KMG-II): from individual species to whole genera.</title>
        <authorList>
            <person name="Goeker M."/>
        </authorList>
    </citation>
    <scope>NUCLEOTIDE SEQUENCE [LARGE SCALE GENOMIC DNA]</scope>
    <source>
        <strain evidence="1 2">DSM 22009</strain>
    </source>
</reference>
<accession>A0A2W7N4R0</accession>
<comment type="caution">
    <text evidence="1">The sequence shown here is derived from an EMBL/GenBank/DDBJ whole genome shotgun (WGS) entry which is preliminary data.</text>
</comment>
<dbReference type="SUPFAM" id="SSF140566">
    <property type="entry name" value="FlgN-like"/>
    <property type="match status" value="1"/>
</dbReference>
<keyword evidence="2" id="KW-1185">Reference proteome</keyword>
<evidence type="ECO:0000313" key="2">
    <source>
        <dbReference type="Proteomes" id="UP000248916"/>
    </source>
</evidence>
<dbReference type="OrthoDB" id="7862860at2"/>
<dbReference type="Proteomes" id="UP000248916">
    <property type="component" value="Unassembled WGS sequence"/>
</dbReference>
<dbReference type="RefSeq" id="WP_111537773.1">
    <property type="nucleotide sequence ID" value="NZ_QKZL01000011.1"/>
</dbReference>
<organism evidence="1 2">
    <name type="scientific">Palleronia aestuarii</name>
    <dbReference type="NCBI Taxonomy" id="568105"/>
    <lineage>
        <taxon>Bacteria</taxon>
        <taxon>Pseudomonadati</taxon>
        <taxon>Pseudomonadota</taxon>
        <taxon>Alphaproteobacteria</taxon>
        <taxon>Rhodobacterales</taxon>
        <taxon>Roseobacteraceae</taxon>
        <taxon>Palleronia</taxon>
    </lineage>
</organism>
<dbReference type="InterPro" id="IPR036679">
    <property type="entry name" value="FlgN-like_sf"/>
</dbReference>
<evidence type="ECO:0008006" key="3">
    <source>
        <dbReference type="Google" id="ProtNLM"/>
    </source>
</evidence>
<proteinExistence type="predicted"/>
<name>A0A2W7N4R0_9RHOB</name>
<dbReference type="GO" id="GO:0044780">
    <property type="term" value="P:bacterial-type flagellum assembly"/>
    <property type="evidence" value="ECO:0007669"/>
    <property type="project" value="InterPro"/>
</dbReference>
<gene>
    <name evidence="1" type="ORF">LX81_02649</name>
</gene>